<organism evidence="1 2">
    <name type="scientific">Serratia marcescens</name>
    <dbReference type="NCBI Taxonomy" id="615"/>
    <lineage>
        <taxon>Bacteria</taxon>
        <taxon>Pseudomonadati</taxon>
        <taxon>Pseudomonadota</taxon>
        <taxon>Gammaproteobacteria</taxon>
        <taxon>Enterobacterales</taxon>
        <taxon>Yersiniaceae</taxon>
        <taxon>Serratia</taxon>
    </lineage>
</organism>
<accession>A0AB33FPE8</accession>
<sequence>MEGKNYTSEYLLIFSEERKLMQNEEDLIRGLQLNQNLKIEKKGSNNTITFQNIEFTLNVKKIKSKNEAYRSYVIDVCNTNKVADEKEKLAVRDLNKEIIATIRELQHSQLNTLRDDLATEFSIEGYKHIHEIENKMRKLITIFMSTKVGLEWIKSNIPQEVIDSIKNKDIKSETQSLNTFLSETDFIQLSKFLFDKYSTIKTADVHRILNSTKKTIDVEKLMDFVPKSNWQRYFSPEVYSEKTDSKERNKKEEKLIDDWESLYDLRNKVAHNRFITYEEMKQIISKKNDINEVINEAFNAIEEIEITEQQEEEIKSELKTTIHEKTGESVDISKNEDPENKPVDKKLMTDGEHHIRKLTRYMYMNIHDSYKKELRKYRSKLNKAVENYKSSPDNTLTYNLLELELNRVKDYLKTLASVI</sequence>
<protein>
    <recommendedName>
        <fullName evidence="3">Apea-like HEPN domain-containing protein</fullName>
    </recommendedName>
</protein>
<evidence type="ECO:0000313" key="1">
    <source>
        <dbReference type="EMBL" id="AWL68437.1"/>
    </source>
</evidence>
<evidence type="ECO:0008006" key="3">
    <source>
        <dbReference type="Google" id="ProtNLM"/>
    </source>
</evidence>
<name>A0AB33FPE8_SERMA</name>
<dbReference type="RefSeq" id="WP_047729177.1">
    <property type="nucleotide sequence ID" value="NZ_CP011642.1"/>
</dbReference>
<reference evidence="1 2" key="1">
    <citation type="submission" date="2018-05" db="EMBL/GenBank/DDBJ databases">
        <title>Klebsiella quasipneumonaiae provides a window into carbapenemase gene transfer, plasmid rearrangements and nosocomial acquisition from the hospital environment.</title>
        <authorList>
            <person name="Mathers A.J."/>
            <person name="Vegesana K."/>
            <person name="Stoesser N."/>
            <person name="Crook D."/>
            <person name="Vaughan A."/>
            <person name="Barry K."/>
            <person name="Parikh H."/>
            <person name="Sebra R."/>
            <person name="Kotay S."/>
            <person name="Walker A.S."/>
            <person name="Sheppard A.E."/>
        </authorList>
    </citation>
    <scope>NUCLEOTIDE SEQUENCE [LARGE SCALE GENOMIC DNA]</scope>
    <source>
        <strain evidence="1 2">CAV1761</strain>
    </source>
</reference>
<gene>
    <name evidence="1" type="ORF">DKC05_12605</name>
</gene>
<dbReference type="EMBL" id="CP029449">
    <property type="protein sequence ID" value="AWL68437.1"/>
    <property type="molecule type" value="Genomic_DNA"/>
</dbReference>
<evidence type="ECO:0000313" key="2">
    <source>
        <dbReference type="Proteomes" id="UP000245399"/>
    </source>
</evidence>
<dbReference type="AlphaFoldDB" id="A0AB33FPE8"/>
<proteinExistence type="predicted"/>
<dbReference type="Proteomes" id="UP000245399">
    <property type="component" value="Chromosome"/>
</dbReference>